<evidence type="ECO:0000256" key="1">
    <source>
        <dbReference type="ARBA" id="ARBA00004651"/>
    </source>
</evidence>
<keyword evidence="9 14" id="KW-0472">Membrane</keyword>
<evidence type="ECO:0000256" key="8">
    <source>
        <dbReference type="ARBA" id="ARBA00022989"/>
    </source>
</evidence>
<dbReference type="EC" id="3.6.1.27" evidence="3 14"/>
<feature type="transmembrane region" description="Helical" evidence="14">
    <location>
        <begin position="191"/>
        <end position="209"/>
    </location>
</feature>
<comment type="caution">
    <text evidence="15">The sequence shown here is derived from an EMBL/GenBank/DDBJ whole genome shotgun (WGS) entry which is preliminary data.</text>
</comment>
<evidence type="ECO:0000256" key="2">
    <source>
        <dbReference type="ARBA" id="ARBA00010621"/>
    </source>
</evidence>
<keyword evidence="5 14" id="KW-1003">Cell membrane</keyword>
<feature type="transmembrane region" description="Helical" evidence="14">
    <location>
        <begin position="83"/>
        <end position="101"/>
    </location>
</feature>
<feature type="transmembrane region" description="Helical" evidence="14">
    <location>
        <begin position="221"/>
        <end position="242"/>
    </location>
</feature>
<feature type="transmembrane region" description="Helical" evidence="14">
    <location>
        <begin position="107"/>
        <end position="129"/>
    </location>
</feature>
<dbReference type="NCBIfam" id="TIGR00753">
    <property type="entry name" value="undec_PP_bacA"/>
    <property type="match status" value="1"/>
</dbReference>
<dbReference type="PANTHER" id="PTHR30622">
    <property type="entry name" value="UNDECAPRENYL-DIPHOSPHATASE"/>
    <property type="match status" value="1"/>
</dbReference>
<evidence type="ECO:0000256" key="5">
    <source>
        <dbReference type="ARBA" id="ARBA00022475"/>
    </source>
</evidence>
<evidence type="ECO:0000256" key="6">
    <source>
        <dbReference type="ARBA" id="ARBA00022692"/>
    </source>
</evidence>
<dbReference type="HAMAP" id="MF_01006">
    <property type="entry name" value="Undec_diphosphatase"/>
    <property type="match status" value="1"/>
</dbReference>
<dbReference type="Pfam" id="PF02673">
    <property type="entry name" value="BacA"/>
    <property type="match status" value="1"/>
</dbReference>
<evidence type="ECO:0000256" key="11">
    <source>
        <dbReference type="ARBA" id="ARBA00032707"/>
    </source>
</evidence>
<reference evidence="15 16" key="1">
    <citation type="submission" date="2022-08" db="EMBL/GenBank/DDBJ databases">
        <title>Reclassification of Massilia species as members of the genera Telluria, Duganella, Pseudoduganella, Mokoshia gen. nov. and Zemynaea gen. nov. using orthogonal and non-orthogonal genome-based approaches.</title>
        <authorList>
            <person name="Bowman J.P."/>
        </authorList>
    </citation>
    <scope>NUCLEOTIDE SEQUENCE [LARGE SCALE GENOMIC DNA]</scope>
    <source>
        <strain evidence="15 16">JCM 31605</strain>
    </source>
</reference>
<keyword evidence="6 14" id="KW-0812">Transmembrane</keyword>
<evidence type="ECO:0000313" key="15">
    <source>
        <dbReference type="EMBL" id="MCS0810666.1"/>
    </source>
</evidence>
<gene>
    <name evidence="14" type="primary">uppP</name>
    <name evidence="15" type="ORF">NX774_22315</name>
</gene>
<evidence type="ECO:0000256" key="4">
    <source>
        <dbReference type="ARBA" id="ARBA00021581"/>
    </source>
</evidence>
<evidence type="ECO:0000256" key="7">
    <source>
        <dbReference type="ARBA" id="ARBA00022801"/>
    </source>
</evidence>
<dbReference type="GO" id="GO:0050380">
    <property type="term" value="F:undecaprenyl-diphosphatase activity"/>
    <property type="evidence" value="ECO:0007669"/>
    <property type="project" value="UniProtKB-EC"/>
</dbReference>
<evidence type="ECO:0000256" key="10">
    <source>
        <dbReference type="ARBA" id="ARBA00023251"/>
    </source>
</evidence>
<evidence type="ECO:0000256" key="14">
    <source>
        <dbReference type="HAMAP-Rule" id="MF_01006"/>
    </source>
</evidence>
<proteinExistence type="inferred from homology"/>
<protein>
    <recommendedName>
        <fullName evidence="4 14">Undecaprenyl-diphosphatase</fullName>
        <ecNumber evidence="3 14">3.6.1.27</ecNumber>
    </recommendedName>
    <alternativeName>
        <fullName evidence="12 14">Bacitracin resistance protein</fullName>
    </alternativeName>
    <alternativeName>
        <fullName evidence="11 14">Undecaprenyl pyrophosphate phosphatase</fullName>
    </alternativeName>
</protein>
<dbReference type="InterPro" id="IPR003824">
    <property type="entry name" value="UppP"/>
</dbReference>
<evidence type="ECO:0000256" key="13">
    <source>
        <dbReference type="ARBA" id="ARBA00047594"/>
    </source>
</evidence>
<evidence type="ECO:0000256" key="9">
    <source>
        <dbReference type="ARBA" id="ARBA00023136"/>
    </source>
</evidence>
<keyword evidence="16" id="KW-1185">Reference proteome</keyword>
<comment type="function">
    <text evidence="14">Catalyzes the dephosphorylation of undecaprenyl diphosphate (UPP). Confers resistance to bacitracin.</text>
</comment>
<dbReference type="NCBIfam" id="NF001389">
    <property type="entry name" value="PRK00281.1-2"/>
    <property type="match status" value="1"/>
</dbReference>
<organism evidence="15 16">
    <name type="scientific">Massilia agilis</name>
    <dbReference type="NCBI Taxonomy" id="1811226"/>
    <lineage>
        <taxon>Bacteria</taxon>
        <taxon>Pseudomonadati</taxon>
        <taxon>Pseudomonadota</taxon>
        <taxon>Betaproteobacteria</taxon>
        <taxon>Burkholderiales</taxon>
        <taxon>Oxalobacteraceae</taxon>
        <taxon>Telluria group</taxon>
        <taxon>Massilia</taxon>
    </lineage>
</organism>
<keyword evidence="10 14" id="KW-0046">Antibiotic resistance</keyword>
<keyword evidence="7 14" id="KW-0378">Hydrolase</keyword>
<comment type="miscellaneous">
    <text evidence="14">Bacitracin is thought to be involved in the inhibition of peptidoglycan synthesis by sequestering undecaprenyl diphosphate, thereby reducing the pool of lipid carrier available.</text>
</comment>
<dbReference type="PANTHER" id="PTHR30622:SF3">
    <property type="entry name" value="UNDECAPRENYL-DIPHOSPHATASE"/>
    <property type="match status" value="1"/>
</dbReference>
<evidence type="ECO:0000313" key="16">
    <source>
        <dbReference type="Proteomes" id="UP001206126"/>
    </source>
</evidence>
<comment type="subcellular location">
    <subcellularLocation>
        <location evidence="1 14">Cell membrane</location>
        <topology evidence="1 14">Multi-pass membrane protein</topology>
    </subcellularLocation>
</comment>
<dbReference type="RefSeq" id="WP_258824491.1">
    <property type="nucleotide sequence ID" value="NZ_JANUHB010000007.1"/>
</dbReference>
<keyword evidence="14" id="KW-0133">Cell shape</keyword>
<dbReference type="Proteomes" id="UP001206126">
    <property type="component" value="Unassembled WGS sequence"/>
</dbReference>
<accession>A0ABT2DJN7</accession>
<keyword evidence="14" id="KW-0961">Cell wall biogenesis/degradation</keyword>
<comment type="catalytic activity">
    <reaction evidence="13 14">
        <text>di-trans,octa-cis-undecaprenyl diphosphate + H2O = di-trans,octa-cis-undecaprenyl phosphate + phosphate + H(+)</text>
        <dbReference type="Rhea" id="RHEA:28094"/>
        <dbReference type="ChEBI" id="CHEBI:15377"/>
        <dbReference type="ChEBI" id="CHEBI:15378"/>
        <dbReference type="ChEBI" id="CHEBI:43474"/>
        <dbReference type="ChEBI" id="CHEBI:58405"/>
        <dbReference type="ChEBI" id="CHEBI:60392"/>
        <dbReference type="EC" id="3.6.1.27"/>
    </reaction>
</comment>
<keyword evidence="8 14" id="KW-1133">Transmembrane helix</keyword>
<feature type="transmembrane region" description="Helical" evidence="14">
    <location>
        <begin position="254"/>
        <end position="275"/>
    </location>
</feature>
<keyword evidence="14" id="KW-0573">Peptidoglycan synthesis</keyword>
<sequence>MDIIFALKAVIMGLVEGFTEFLPISSTGHLILAGSLLNFTDERAKVFDIAIQAGAILAVMWEYRARIGTVLGGIASDPRQQKFALNLVVAFLPAAILGFLFNKAIKAHLFAPLPVALAFIVGALVILWAERRHKTLPGTHRIETVDDMSMIDALKVGCAQAFALIPGTSRSGATIIGGMLFGLSRKAATEFSFFLAIPTLLAATAYSVIKERAALSAADLPLFGIGGLAAFASAFLCVRWLLRYISSHDFTAFAWYRIVFGIVVIATAHFGWVMWAE</sequence>
<dbReference type="EMBL" id="JANUHB010000007">
    <property type="protein sequence ID" value="MCS0810666.1"/>
    <property type="molecule type" value="Genomic_DNA"/>
</dbReference>
<evidence type="ECO:0000256" key="3">
    <source>
        <dbReference type="ARBA" id="ARBA00012374"/>
    </source>
</evidence>
<comment type="similarity">
    <text evidence="2 14">Belongs to the UppP family.</text>
</comment>
<name>A0ABT2DJN7_9BURK</name>
<dbReference type="NCBIfam" id="NF001390">
    <property type="entry name" value="PRK00281.1-4"/>
    <property type="match status" value="1"/>
</dbReference>
<evidence type="ECO:0000256" key="12">
    <source>
        <dbReference type="ARBA" id="ARBA00032932"/>
    </source>
</evidence>